<evidence type="ECO:0000256" key="1">
    <source>
        <dbReference type="SAM" id="MobiDB-lite"/>
    </source>
</evidence>
<protein>
    <submittedName>
        <fullName evidence="2">Uncharacterized protein</fullName>
    </submittedName>
</protein>
<organism evidence="2 3">
    <name type="scientific">Eumeta variegata</name>
    <name type="common">Bagworm moth</name>
    <name type="synonym">Eumeta japonica</name>
    <dbReference type="NCBI Taxonomy" id="151549"/>
    <lineage>
        <taxon>Eukaryota</taxon>
        <taxon>Metazoa</taxon>
        <taxon>Ecdysozoa</taxon>
        <taxon>Arthropoda</taxon>
        <taxon>Hexapoda</taxon>
        <taxon>Insecta</taxon>
        <taxon>Pterygota</taxon>
        <taxon>Neoptera</taxon>
        <taxon>Endopterygota</taxon>
        <taxon>Lepidoptera</taxon>
        <taxon>Glossata</taxon>
        <taxon>Ditrysia</taxon>
        <taxon>Tineoidea</taxon>
        <taxon>Psychidae</taxon>
        <taxon>Oiketicinae</taxon>
        <taxon>Eumeta</taxon>
    </lineage>
</organism>
<keyword evidence="3" id="KW-1185">Reference proteome</keyword>
<name>A0A4C1XY48_EUMVA</name>
<accession>A0A4C1XY48</accession>
<feature type="region of interest" description="Disordered" evidence="1">
    <location>
        <begin position="45"/>
        <end position="78"/>
    </location>
</feature>
<dbReference type="EMBL" id="BGZK01001000">
    <property type="protein sequence ID" value="GBP68073.1"/>
    <property type="molecule type" value="Genomic_DNA"/>
</dbReference>
<dbReference type="AlphaFoldDB" id="A0A4C1XY48"/>
<reference evidence="2 3" key="1">
    <citation type="journal article" date="2019" name="Commun. Biol.">
        <title>The bagworm genome reveals a unique fibroin gene that provides high tensile strength.</title>
        <authorList>
            <person name="Kono N."/>
            <person name="Nakamura H."/>
            <person name="Ohtoshi R."/>
            <person name="Tomita M."/>
            <person name="Numata K."/>
            <person name="Arakawa K."/>
        </authorList>
    </citation>
    <scope>NUCLEOTIDE SEQUENCE [LARGE SCALE GENOMIC DNA]</scope>
</reference>
<evidence type="ECO:0000313" key="3">
    <source>
        <dbReference type="Proteomes" id="UP000299102"/>
    </source>
</evidence>
<comment type="caution">
    <text evidence="2">The sequence shown here is derived from an EMBL/GenBank/DDBJ whole genome shotgun (WGS) entry which is preliminary data.</text>
</comment>
<sequence>MTLRPGIVTPEPKAKEIILRVSECHILLSGVTALQTASTSTRTRCTAGCPRAASPRRRTRTRATCSSESGTRRRHRKAHFSLDSHAHVGGFDLTLPACFPN</sequence>
<dbReference type="Proteomes" id="UP000299102">
    <property type="component" value="Unassembled WGS sequence"/>
</dbReference>
<gene>
    <name evidence="2" type="ORF">EVAR_45361_1</name>
</gene>
<proteinExistence type="predicted"/>
<evidence type="ECO:0000313" key="2">
    <source>
        <dbReference type="EMBL" id="GBP68073.1"/>
    </source>
</evidence>